<organism evidence="2 3">
    <name type="scientific">Xanthomarina gelatinilytica</name>
    <dbReference type="NCBI Taxonomy" id="1137281"/>
    <lineage>
        <taxon>Bacteria</taxon>
        <taxon>Pseudomonadati</taxon>
        <taxon>Bacteroidota</taxon>
        <taxon>Flavobacteriia</taxon>
        <taxon>Flavobacteriales</taxon>
        <taxon>Flavobacteriaceae</taxon>
        <taxon>Xanthomarina</taxon>
    </lineage>
</organism>
<dbReference type="Pfam" id="PF13022">
    <property type="entry name" value="HTH_Tnp_1_2"/>
    <property type="match status" value="1"/>
</dbReference>
<accession>A0A3D6BPV0</accession>
<evidence type="ECO:0000259" key="1">
    <source>
        <dbReference type="Pfam" id="PF13022"/>
    </source>
</evidence>
<evidence type="ECO:0000313" key="3">
    <source>
        <dbReference type="Proteomes" id="UP000263268"/>
    </source>
</evidence>
<name>A0A3D6BPV0_9FLAO</name>
<feature type="non-terminal residue" evidence="2">
    <location>
        <position position="124"/>
    </location>
</feature>
<protein>
    <recommendedName>
        <fullName evidence="1">Homeodomain phBC6A51-type domain-containing protein</fullName>
    </recommendedName>
</protein>
<dbReference type="AlphaFoldDB" id="A0A3D6BPV0"/>
<dbReference type="EMBL" id="DPRK01000074">
    <property type="protein sequence ID" value="HCY80894.1"/>
    <property type="molecule type" value="Genomic_DNA"/>
</dbReference>
<feature type="domain" description="Homeodomain phBC6A51-type" evidence="1">
    <location>
        <begin position="16"/>
        <end position="103"/>
    </location>
</feature>
<gene>
    <name evidence="2" type="ORF">DHV22_04440</name>
</gene>
<reference evidence="2 3" key="1">
    <citation type="journal article" date="2018" name="Nat. Biotechnol.">
        <title>A standardized bacterial taxonomy based on genome phylogeny substantially revises the tree of life.</title>
        <authorList>
            <person name="Parks D.H."/>
            <person name="Chuvochina M."/>
            <person name="Waite D.W."/>
            <person name="Rinke C."/>
            <person name="Skarshewski A."/>
            <person name="Chaumeil P.A."/>
            <person name="Hugenholtz P."/>
        </authorList>
    </citation>
    <scope>NUCLEOTIDE SEQUENCE [LARGE SCALE GENOMIC DNA]</scope>
    <source>
        <strain evidence="2">UBA10227</strain>
    </source>
</reference>
<dbReference type="Gene3D" id="1.10.10.60">
    <property type="entry name" value="Homeodomain-like"/>
    <property type="match status" value="1"/>
</dbReference>
<dbReference type="Proteomes" id="UP000263268">
    <property type="component" value="Unassembled WGS sequence"/>
</dbReference>
<evidence type="ECO:0000313" key="2">
    <source>
        <dbReference type="EMBL" id="HCY80894.1"/>
    </source>
</evidence>
<sequence>MSVVLPDKLKPAMGIAIDMLVTDPEAKMKDVAEKSGVNVSTLRRWMKDPEFVEVFYQKYMVTFGSRLPTVLNSMVREAEAGNVQAGRLVLEHSGKLIKRVEVNNHQSPFEKFLNSQVSDMEEVE</sequence>
<dbReference type="InterPro" id="IPR024978">
    <property type="entry name" value="Homeodomain_phBC6A51-type"/>
</dbReference>
<comment type="caution">
    <text evidence="2">The sequence shown here is derived from an EMBL/GenBank/DDBJ whole genome shotgun (WGS) entry which is preliminary data.</text>
</comment>
<proteinExistence type="predicted"/>